<dbReference type="Gene3D" id="2.40.70.10">
    <property type="entry name" value="Acid Proteases"/>
    <property type="match status" value="1"/>
</dbReference>
<gene>
    <name evidence="10" type="ORF">Tco_1079853</name>
</gene>
<organism evidence="10 11">
    <name type="scientific">Tanacetum coccineum</name>
    <dbReference type="NCBI Taxonomy" id="301880"/>
    <lineage>
        <taxon>Eukaryota</taxon>
        <taxon>Viridiplantae</taxon>
        <taxon>Streptophyta</taxon>
        <taxon>Embryophyta</taxon>
        <taxon>Tracheophyta</taxon>
        <taxon>Spermatophyta</taxon>
        <taxon>Magnoliopsida</taxon>
        <taxon>eudicotyledons</taxon>
        <taxon>Gunneridae</taxon>
        <taxon>Pentapetalae</taxon>
        <taxon>asterids</taxon>
        <taxon>campanulids</taxon>
        <taxon>Asterales</taxon>
        <taxon>Asteraceae</taxon>
        <taxon>Asteroideae</taxon>
        <taxon>Anthemideae</taxon>
        <taxon>Anthemidinae</taxon>
        <taxon>Tanacetum</taxon>
    </lineage>
</organism>
<keyword evidence="3" id="KW-0540">Nuclease</keyword>
<dbReference type="InterPro" id="IPR043128">
    <property type="entry name" value="Rev_trsase/Diguanyl_cyclase"/>
</dbReference>
<dbReference type="InterPro" id="IPR041577">
    <property type="entry name" value="RT_RNaseH_2"/>
</dbReference>
<feature type="domain" description="Ty3 transposon capsid-like protein" evidence="9">
    <location>
        <begin position="4"/>
        <end position="94"/>
    </location>
</feature>
<dbReference type="Proteomes" id="UP001151760">
    <property type="component" value="Unassembled WGS sequence"/>
</dbReference>
<evidence type="ECO:0000313" key="11">
    <source>
        <dbReference type="Proteomes" id="UP001151760"/>
    </source>
</evidence>
<keyword evidence="1" id="KW-0808">Transferase</keyword>
<dbReference type="CDD" id="cd01647">
    <property type="entry name" value="RT_LTR"/>
    <property type="match status" value="1"/>
</dbReference>
<dbReference type="InterPro" id="IPR041588">
    <property type="entry name" value="Integrase_H2C2"/>
</dbReference>
<evidence type="ECO:0000256" key="2">
    <source>
        <dbReference type="ARBA" id="ARBA00022695"/>
    </source>
</evidence>
<evidence type="ECO:0000256" key="1">
    <source>
        <dbReference type="ARBA" id="ARBA00022679"/>
    </source>
</evidence>
<evidence type="ECO:0000313" key="10">
    <source>
        <dbReference type="EMBL" id="GJT91008.1"/>
    </source>
</evidence>
<evidence type="ECO:0000259" key="9">
    <source>
        <dbReference type="Pfam" id="PF19259"/>
    </source>
</evidence>
<sequence>MGENASWNSFKEAILLRFGSAYDDPMAEIKNLRQVGNIEEYQNAFDKLNSRVDLPKEQQISFYIAGLQKEIELAVRMFRPKTLAEVYNLSKIQDAALKLNKQSVVVKQTPAPNTTLAAKSSFNTPYPKRQLTQKEFQERRAKNLCFYCDEKYTPGNSCRGQVFNLEVVADSVDTSQDDSFLETGEDLLQEEGTGEIIEFTPQISLHALNGVESFQTMRVIGHVGKQSLHILIDTGSTHNFLDLDKAKKLGCTFSSTCPLKVDIPGGAQLISKNLCKKFAWKMHGEDFVDGIQIQGKESSLKRYKEIRSAMDGRILRGGLSRHPPPHEDAIEEMVKELLESGVIRPSQSPFSSPVVMVKKKDGTWRMCIDYRRLNEQTIKDKFPIPIIEELIDELQVMPFGLTNAPSTFQALMNSVFKKYLRKFVLVFFDDILVYSPDLRSHVEHLELMTLKIEAMKQWPIPTNLKKLRGFLGLTGYYRRFIRDYALISQPLTKLLKKNAFVWSNEAQSAFVQLKEAMMNAPVLKLPNFEEVFIVETDASGEGIGAVLQQSGHPIAYFSKTLAPRHHSLSTYEKELLAVIQALHKWRGYLLDRHFIIKTDHFSLKYLLEQRITTPAQMKWLPKLMGFDYEIMYKKGSENGAADALSRVNTGEEKESGISGQYHDLAASCCYPHFHYDSNGGHSGIEATIQRIQGFCYWKKLRKQVKEFVSKCTVCQRSKPDLCAYPGLLQPLPIPTLIWSDISMDFIEGLPNSGGKTVIMVVVDRPKEWAKWLALAEYWYNTNYHTAINTTPFEAVYGQPPSSPILYSPGQSKRAQARMKVVADSHRTERSFDIVAKMGMVAEQLFKGDPLSVQAVLPKCDPNGHLACVPIKVLDRKMIKVDIRLLFYVLIQWFSWSQDDATWSLGLGWARVSSKNGCKVAAGALLPPTSAWVAHLANPTERLKDIPPKTRDMVTAEIPCRKVLDDKERKKRKAEAKVAANVVGVDIQAERVAGNKDAGKEASVGVLRDESVIPEPCALTCGRLMEVERKLVLVAGMGRRDRPGVIKGIGIWVLDGKEWTEITRMPHKYAHGFGDLDDVFARSIRMSLR</sequence>
<evidence type="ECO:0000259" key="6">
    <source>
        <dbReference type="Pfam" id="PF00078"/>
    </source>
</evidence>
<evidence type="ECO:0000259" key="7">
    <source>
        <dbReference type="Pfam" id="PF17919"/>
    </source>
</evidence>
<dbReference type="Gene3D" id="3.30.420.10">
    <property type="entry name" value="Ribonuclease H-like superfamily/Ribonuclease H"/>
    <property type="match status" value="1"/>
</dbReference>
<accession>A0ABQ5HT39</accession>
<reference evidence="10" key="2">
    <citation type="submission" date="2022-01" db="EMBL/GenBank/DDBJ databases">
        <authorList>
            <person name="Yamashiro T."/>
            <person name="Shiraishi A."/>
            <person name="Satake H."/>
            <person name="Nakayama K."/>
        </authorList>
    </citation>
    <scope>NUCLEOTIDE SEQUENCE</scope>
</reference>
<keyword evidence="11" id="KW-1185">Reference proteome</keyword>
<dbReference type="CDD" id="cd00303">
    <property type="entry name" value="retropepsin_like"/>
    <property type="match status" value="1"/>
</dbReference>
<dbReference type="Pfam" id="PF17919">
    <property type="entry name" value="RT_RNaseH_2"/>
    <property type="match status" value="1"/>
</dbReference>
<dbReference type="InterPro" id="IPR000477">
    <property type="entry name" value="RT_dom"/>
</dbReference>
<dbReference type="SUPFAM" id="SSF56672">
    <property type="entry name" value="DNA/RNA polymerases"/>
    <property type="match status" value="1"/>
</dbReference>
<evidence type="ECO:0000259" key="8">
    <source>
        <dbReference type="Pfam" id="PF17921"/>
    </source>
</evidence>
<dbReference type="PANTHER" id="PTHR37984:SF5">
    <property type="entry name" value="PROTEIN NYNRIN-LIKE"/>
    <property type="match status" value="1"/>
</dbReference>
<proteinExistence type="predicted"/>
<dbReference type="SUPFAM" id="SSF53098">
    <property type="entry name" value="Ribonuclease H-like"/>
    <property type="match status" value="1"/>
</dbReference>
<protein>
    <submittedName>
        <fullName evidence="10">Mitochondrial protein</fullName>
    </submittedName>
</protein>
<dbReference type="CDD" id="cd09274">
    <property type="entry name" value="RNase_HI_RT_Ty3"/>
    <property type="match status" value="1"/>
</dbReference>
<dbReference type="Gene3D" id="3.10.10.10">
    <property type="entry name" value="HIV Type 1 Reverse Transcriptase, subunit A, domain 1"/>
    <property type="match status" value="2"/>
</dbReference>
<dbReference type="InterPro" id="IPR043502">
    <property type="entry name" value="DNA/RNA_pol_sf"/>
</dbReference>
<dbReference type="Gene3D" id="3.30.70.270">
    <property type="match status" value="3"/>
</dbReference>
<dbReference type="EMBL" id="BQNB010019979">
    <property type="protein sequence ID" value="GJT91008.1"/>
    <property type="molecule type" value="Genomic_DNA"/>
</dbReference>
<comment type="caution">
    <text evidence="10">The sequence shown here is derived from an EMBL/GenBank/DDBJ whole genome shotgun (WGS) entry which is preliminary data.</text>
</comment>
<dbReference type="Gene3D" id="1.10.340.70">
    <property type="match status" value="1"/>
</dbReference>
<name>A0ABQ5HT39_9ASTR</name>
<reference evidence="10" key="1">
    <citation type="journal article" date="2022" name="Int. J. Mol. Sci.">
        <title>Draft Genome of Tanacetum Coccineum: Genomic Comparison of Closely Related Tanacetum-Family Plants.</title>
        <authorList>
            <person name="Yamashiro T."/>
            <person name="Shiraishi A."/>
            <person name="Nakayama K."/>
            <person name="Satake H."/>
        </authorList>
    </citation>
    <scope>NUCLEOTIDE SEQUENCE</scope>
</reference>
<feature type="domain" description="Reverse transcriptase" evidence="6">
    <location>
        <begin position="394"/>
        <end position="470"/>
    </location>
</feature>
<feature type="domain" description="Reverse transcriptase/retrotransposon-derived protein RNase H-like" evidence="7">
    <location>
        <begin position="502"/>
        <end position="596"/>
    </location>
</feature>
<keyword evidence="2" id="KW-0548">Nucleotidyltransferase</keyword>
<evidence type="ECO:0000256" key="3">
    <source>
        <dbReference type="ARBA" id="ARBA00022722"/>
    </source>
</evidence>
<keyword evidence="4" id="KW-0378">Hydrolase</keyword>
<dbReference type="InterPro" id="IPR045358">
    <property type="entry name" value="Ty3_capsid"/>
</dbReference>
<feature type="domain" description="Integrase zinc-binding" evidence="8">
    <location>
        <begin position="672"/>
        <end position="719"/>
    </location>
</feature>
<dbReference type="InterPro" id="IPR050951">
    <property type="entry name" value="Retrovirus_Pol_polyprotein"/>
</dbReference>
<dbReference type="Pfam" id="PF00078">
    <property type="entry name" value="RVT_1"/>
    <property type="match status" value="1"/>
</dbReference>
<keyword evidence="4" id="KW-0255">Endonuclease</keyword>
<dbReference type="InterPro" id="IPR021109">
    <property type="entry name" value="Peptidase_aspartic_dom_sf"/>
</dbReference>
<evidence type="ECO:0000256" key="4">
    <source>
        <dbReference type="ARBA" id="ARBA00022759"/>
    </source>
</evidence>
<dbReference type="InterPro" id="IPR012337">
    <property type="entry name" value="RNaseH-like_sf"/>
</dbReference>
<keyword evidence="5" id="KW-0511">Multifunctional enzyme</keyword>
<dbReference type="Gene3D" id="3.10.20.370">
    <property type="match status" value="1"/>
</dbReference>
<dbReference type="InterPro" id="IPR036397">
    <property type="entry name" value="RNaseH_sf"/>
</dbReference>
<evidence type="ECO:0000256" key="5">
    <source>
        <dbReference type="ARBA" id="ARBA00023268"/>
    </source>
</evidence>
<dbReference type="Pfam" id="PF19259">
    <property type="entry name" value="Ty3_capsid"/>
    <property type="match status" value="1"/>
</dbReference>
<dbReference type="Pfam" id="PF17921">
    <property type="entry name" value="Integrase_H2C2"/>
    <property type="match status" value="1"/>
</dbReference>
<dbReference type="PANTHER" id="PTHR37984">
    <property type="entry name" value="PROTEIN CBG26694"/>
    <property type="match status" value="1"/>
</dbReference>